<feature type="compositionally biased region" description="Low complexity" evidence="3">
    <location>
        <begin position="1014"/>
        <end position="1023"/>
    </location>
</feature>
<gene>
    <name evidence="4" type="ORF">APAL1065_LOCUS24413</name>
</gene>
<comment type="similarity">
    <text evidence="1">Belongs to the SAPS family.</text>
</comment>
<evidence type="ECO:0000256" key="2">
    <source>
        <dbReference type="ARBA" id="ARBA00023306"/>
    </source>
</evidence>
<feature type="compositionally biased region" description="Low complexity" evidence="3">
    <location>
        <begin position="1043"/>
        <end position="1057"/>
    </location>
</feature>
<feature type="region of interest" description="Disordered" evidence="3">
    <location>
        <begin position="1043"/>
        <end position="1178"/>
    </location>
</feature>
<dbReference type="GO" id="GO:0019903">
    <property type="term" value="F:protein phosphatase binding"/>
    <property type="evidence" value="ECO:0007669"/>
    <property type="project" value="InterPro"/>
</dbReference>
<evidence type="ECO:0000313" key="4">
    <source>
        <dbReference type="EMBL" id="CAD9989519.1"/>
    </source>
</evidence>
<feature type="compositionally biased region" description="Polar residues" evidence="3">
    <location>
        <begin position="826"/>
        <end position="837"/>
    </location>
</feature>
<accession>A0A7S2YQH3</accession>
<keyword evidence="2" id="KW-0131">Cell cycle</keyword>
<dbReference type="PANTHER" id="PTHR12634:SF8">
    <property type="entry name" value="FIERY MOUNTAIN, ISOFORM D"/>
    <property type="match status" value="1"/>
</dbReference>
<feature type="compositionally biased region" description="Polar residues" evidence="3">
    <location>
        <begin position="102"/>
        <end position="118"/>
    </location>
</feature>
<feature type="compositionally biased region" description="Acidic residues" evidence="3">
    <location>
        <begin position="972"/>
        <end position="983"/>
    </location>
</feature>
<feature type="compositionally biased region" description="Acidic residues" evidence="3">
    <location>
        <begin position="665"/>
        <end position="675"/>
    </location>
</feature>
<reference evidence="4" key="1">
    <citation type="submission" date="2021-01" db="EMBL/GenBank/DDBJ databases">
        <authorList>
            <person name="Corre E."/>
            <person name="Pelletier E."/>
            <person name="Niang G."/>
            <person name="Scheremetjew M."/>
            <person name="Finn R."/>
            <person name="Kale V."/>
            <person name="Holt S."/>
            <person name="Cochrane G."/>
            <person name="Meng A."/>
            <person name="Brown T."/>
            <person name="Cohen L."/>
        </authorList>
    </citation>
    <scope>NUCLEOTIDE SEQUENCE</scope>
    <source>
        <strain evidence="4">CCMP125</strain>
    </source>
</reference>
<protein>
    <submittedName>
        <fullName evidence="4">Uncharacterized protein</fullName>
    </submittedName>
</protein>
<feature type="region of interest" description="Disordered" evidence="3">
    <location>
        <begin position="273"/>
        <end position="325"/>
    </location>
</feature>
<feature type="compositionally biased region" description="Polar residues" evidence="3">
    <location>
        <begin position="924"/>
        <end position="934"/>
    </location>
</feature>
<feature type="region of interest" description="Disordered" evidence="3">
    <location>
        <begin position="83"/>
        <end position="136"/>
    </location>
</feature>
<evidence type="ECO:0000256" key="3">
    <source>
        <dbReference type="SAM" id="MobiDB-lite"/>
    </source>
</evidence>
<feature type="region of interest" description="Disordered" evidence="3">
    <location>
        <begin position="454"/>
        <end position="476"/>
    </location>
</feature>
<feature type="region of interest" description="Disordered" evidence="3">
    <location>
        <begin position="826"/>
        <end position="874"/>
    </location>
</feature>
<feature type="region of interest" description="Disordered" evidence="3">
    <location>
        <begin position="895"/>
        <end position="1023"/>
    </location>
</feature>
<feature type="region of interest" description="Disordered" evidence="3">
    <location>
        <begin position="749"/>
        <end position="784"/>
    </location>
</feature>
<dbReference type="EMBL" id="HBHT01036340">
    <property type="protein sequence ID" value="CAD9989519.1"/>
    <property type="molecule type" value="Transcribed_RNA"/>
</dbReference>
<sequence length="1178" mass="127221">MSLLGGAGLTGDIWSTGAFSFESPLKDLLDSGDYTLEQLLAEDELLQELRGLHPTLIEYFAQEQSVKKLIRYITLPHAQVAPEVEEKGENGDAAEDEVEGVTQPNSTESVETGAQRVTRQLEKRKSGDKTTAPENDPEFKHIRFPYMACEIICCEIDGILNTLVDGYVKEDESQNGDIVTNEDDEHVEVVERKPVRLLDLFFNVLYDTPAGQLDDYRAGYFDKILSILFRKRSQDLSTYINTGGSLGQESLMEAMMKHLYSHSIMQICQRLLLPPRPTPKPGEDGEELADGEQLPDGEGGDEDGIGGQDILPGEEDDEDTNGIGIKCDWSKSGKAIEMLLVRLMNPETLLETDAQVSPASAVDTNQSIDEQRLSLSLNASEVLITVIQNSMLSSETMLSLTSLETMERLTAASTKLADGEGFSLHESLLTSAMNVVESLILQLGGYGAVGTMSILDSDGQEQPDGSGGEEGAQPQNTMENEPLIADLESLLEVLPVMLQGFSDLLRHPSTKEWKAAVQFSKTEPVQLLGTSRLRIVRVLESLVLLGDPSVDSKLVQSDCLLICLDLFWEFQWCSMLHQSVANLLVHVFEGQNVRFEIQEYFISKCQLIGRLMNSFIEVNDPRVHNMVMDLDKVIDTTETKLSESKDDTAGALPVSEDDIDAALENQEDEENESEGPEAGAEQSPATPLGENVEMASTEAVNQESRDASTVGVSAPAQSFRFGYMGHVIIICQALVQACAANEWAAEQAEAEQAEAEIENHAPSDGGTSEPPSVSDAGGDETVKTGDPIYEPLWIAELVNNHELAERWQEFVISILASEIAVQSTPLGGLNAQPTDPLQSHRPEVLGRRPGPADDGDIGDDAMAPPPPRGMVGASDLDENDLEVAASMMAGLNLGLRLPDDDNKSEGEYSGDADSRDSGDSQRSYNSGETNNSNEGYLFDDPLGKDGGALGIELGKLPKYRPSPGEKKVADNDGNDSSDDSSSDEEPRREDDDDDEDPPVMDLFAGNFNQASPGDAQPDAFDFANFDNAFEGGAAADAFGDFESAPASDLADSSAVVPEKNDVDEIFGGSASLLDELDDLPPLPQQEEQETDGTSPVEESPNEGNATDGPVEVVATEEPVSITKEEVEEPVVNGEPIADAEDPIEGDPTRKTPTGETLVAPPSEVAADDKPQKEGVLVS</sequence>
<feature type="compositionally biased region" description="Acidic residues" evidence="3">
    <location>
        <begin position="284"/>
        <end position="304"/>
    </location>
</feature>
<feature type="region of interest" description="Disordered" evidence="3">
    <location>
        <begin position="665"/>
        <end position="687"/>
    </location>
</feature>
<proteinExistence type="inferred from homology"/>
<organism evidence="4">
    <name type="scientific">Entomoneis paludosa</name>
    <dbReference type="NCBI Taxonomy" id="265537"/>
    <lineage>
        <taxon>Eukaryota</taxon>
        <taxon>Sar</taxon>
        <taxon>Stramenopiles</taxon>
        <taxon>Ochrophyta</taxon>
        <taxon>Bacillariophyta</taxon>
        <taxon>Bacillariophyceae</taxon>
        <taxon>Bacillariophycidae</taxon>
        <taxon>Entomoneidaceae</taxon>
        <taxon>Entomoneis</taxon>
    </lineage>
</organism>
<dbReference type="PANTHER" id="PTHR12634">
    <property type="entry name" value="SIT4 YEAST -ASSOCIATING PROTEIN-RELATED"/>
    <property type="match status" value="1"/>
</dbReference>
<evidence type="ECO:0000256" key="1">
    <source>
        <dbReference type="ARBA" id="ARBA00006180"/>
    </source>
</evidence>
<dbReference type="InterPro" id="IPR007587">
    <property type="entry name" value="SAPS"/>
</dbReference>
<feature type="compositionally biased region" description="Basic and acidic residues" evidence="3">
    <location>
        <begin position="897"/>
        <end position="919"/>
    </location>
</feature>
<dbReference type="GO" id="GO:0019888">
    <property type="term" value="F:protein phosphatase regulator activity"/>
    <property type="evidence" value="ECO:0007669"/>
    <property type="project" value="TreeGrafter"/>
</dbReference>
<feature type="compositionally biased region" description="Basic and acidic residues" evidence="3">
    <location>
        <begin position="119"/>
        <end position="128"/>
    </location>
</feature>
<dbReference type="AlphaFoldDB" id="A0A7S2YQH3"/>
<name>A0A7S2YQH3_9STRA</name>